<accession>A0AAV1FYE5</accession>
<evidence type="ECO:0000313" key="2">
    <source>
        <dbReference type="Proteomes" id="UP001178508"/>
    </source>
</evidence>
<dbReference type="Proteomes" id="UP001178508">
    <property type="component" value="Chromosome 10"/>
</dbReference>
<dbReference type="AlphaFoldDB" id="A0AAV1FYE5"/>
<sequence>MLTSHHYSYPCVRAADFTAYFSFSHAGIATQKQRELGSNISPAGSLHGLNLICLGVLLGDAQTRCICNTEDLITGNERGKRKESSVSIYIEVKPTESPYGGVNRSCGFHSQASFKFWMCMI</sequence>
<organism evidence="1 2">
    <name type="scientific">Xyrichtys novacula</name>
    <name type="common">Pearly razorfish</name>
    <name type="synonym">Hemipteronotus novacula</name>
    <dbReference type="NCBI Taxonomy" id="13765"/>
    <lineage>
        <taxon>Eukaryota</taxon>
        <taxon>Metazoa</taxon>
        <taxon>Chordata</taxon>
        <taxon>Craniata</taxon>
        <taxon>Vertebrata</taxon>
        <taxon>Euteleostomi</taxon>
        <taxon>Actinopterygii</taxon>
        <taxon>Neopterygii</taxon>
        <taxon>Teleostei</taxon>
        <taxon>Neoteleostei</taxon>
        <taxon>Acanthomorphata</taxon>
        <taxon>Eupercaria</taxon>
        <taxon>Labriformes</taxon>
        <taxon>Labridae</taxon>
        <taxon>Xyrichtys</taxon>
    </lineage>
</organism>
<reference evidence="1" key="1">
    <citation type="submission" date="2023-08" db="EMBL/GenBank/DDBJ databases">
        <authorList>
            <person name="Alioto T."/>
            <person name="Alioto T."/>
            <person name="Gomez Garrido J."/>
        </authorList>
    </citation>
    <scope>NUCLEOTIDE SEQUENCE</scope>
</reference>
<evidence type="ECO:0000313" key="1">
    <source>
        <dbReference type="EMBL" id="CAJ1065854.1"/>
    </source>
</evidence>
<name>A0AAV1FYE5_XYRNO</name>
<protein>
    <submittedName>
        <fullName evidence="1">Uncharacterized protein</fullName>
    </submittedName>
</protein>
<dbReference type="EMBL" id="OY660873">
    <property type="protein sequence ID" value="CAJ1065854.1"/>
    <property type="molecule type" value="Genomic_DNA"/>
</dbReference>
<gene>
    <name evidence="1" type="ORF">XNOV1_A037341</name>
</gene>
<proteinExistence type="predicted"/>
<keyword evidence="2" id="KW-1185">Reference proteome</keyword>